<evidence type="ECO:0000256" key="9">
    <source>
        <dbReference type="SAM" id="Phobius"/>
    </source>
</evidence>
<name>I0WX57_RHOOP</name>
<dbReference type="GO" id="GO:1902600">
    <property type="term" value="P:proton transmembrane transport"/>
    <property type="evidence" value="ECO:0007669"/>
    <property type="project" value="InterPro"/>
</dbReference>
<proteinExistence type="inferred from homology"/>
<evidence type="ECO:0000256" key="3">
    <source>
        <dbReference type="ARBA" id="ARBA00022448"/>
    </source>
</evidence>
<dbReference type="InterPro" id="IPR006153">
    <property type="entry name" value="Cation/H_exchanger_TM"/>
</dbReference>
<evidence type="ECO:0000256" key="6">
    <source>
        <dbReference type="ARBA" id="ARBA00022989"/>
    </source>
</evidence>
<dbReference type="GO" id="GO:0015297">
    <property type="term" value="F:antiporter activity"/>
    <property type="evidence" value="ECO:0007669"/>
    <property type="project" value="UniProtKB-KW"/>
</dbReference>
<gene>
    <name evidence="11" type="ORF">W59_05436</name>
</gene>
<evidence type="ECO:0000256" key="5">
    <source>
        <dbReference type="ARBA" id="ARBA00022692"/>
    </source>
</evidence>
<feature type="transmembrane region" description="Helical" evidence="9">
    <location>
        <begin position="118"/>
        <end position="137"/>
    </location>
</feature>
<evidence type="ECO:0000259" key="10">
    <source>
        <dbReference type="Pfam" id="PF00999"/>
    </source>
</evidence>
<keyword evidence="7" id="KW-0406">Ion transport</keyword>
<evidence type="ECO:0000256" key="7">
    <source>
        <dbReference type="ARBA" id="ARBA00023065"/>
    </source>
</evidence>
<keyword evidence="6 9" id="KW-1133">Transmembrane helix</keyword>
<keyword evidence="3" id="KW-0813">Transport</keyword>
<evidence type="ECO:0000313" key="12">
    <source>
        <dbReference type="Proteomes" id="UP000006447"/>
    </source>
</evidence>
<sequence>MRMSFEVLALISAAALAGPVLASRRTWHLPVVLGELLAGIFLGFTGLRILDPGDPTFTFLADIGFALVMFVAGTHVPIRDARIRPALANGVVRAVLVGVGATLAGFGIAQAFGTGHAALYAVLIASSSAALVLPLIDSLGLAGTPIVQTVAQVAVADIACIVALPLVIDPAQAPRAAAGAVAVTGATAVFYAVLRASDKRGWLHSLHHESKERGFALELRINLGVLCLLAALAVHSHVSIMLAGFALGLVIAAVGEPRRLAKQLFSITEGFFGPLFFVWLGASLNVRDLGADPSLILLGVALGLAAVLVHCLTRLVGVPLPLGVLAAAQLGVPVAAAAIGTQSHLLGPGEPSALILGALVTIASTTFAGAMAARRGFAAP</sequence>
<protein>
    <submittedName>
        <fullName evidence="11">Na+/H+ antiporter</fullName>
    </submittedName>
</protein>
<feature type="domain" description="Cation/H+ exchanger transmembrane" evidence="10">
    <location>
        <begin position="14"/>
        <end position="363"/>
    </location>
</feature>
<dbReference type="InterPro" id="IPR038770">
    <property type="entry name" value="Na+/solute_symporter_sf"/>
</dbReference>
<accession>I0WX57</accession>
<feature type="transmembrane region" description="Helical" evidence="9">
    <location>
        <begin position="353"/>
        <end position="373"/>
    </location>
</feature>
<comment type="subcellular location">
    <subcellularLocation>
        <location evidence="1">Membrane</location>
        <topology evidence="1">Multi-pass membrane protein</topology>
    </subcellularLocation>
</comment>
<feature type="transmembrane region" description="Helical" evidence="9">
    <location>
        <begin position="240"/>
        <end position="257"/>
    </location>
</feature>
<feature type="transmembrane region" description="Helical" evidence="9">
    <location>
        <begin position="57"/>
        <end position="78"/>
    </location>
</feature>
<feature type="transmembrane region" description="Helical" evidence="9">
    <location>
        <begin position="90"/>
        <end position="112"/>
    </location>
</feature>
<evidence type="ECO:0000256" key="1">
    <source>
        <dbReference type="ARBA" id="ARBA00004141"/>
    </source>
</evidence>
<dbReference type="PANTHER" id="PTHR43562:SF1">
    <property type="entry name" value="NA(+)_H(+) ANTIPORTER YJBQ-RELATED"/>
    <property type="match status" value="1"/>
</dbReference>
<dbReference type="EMBL" id="AJJH01000021">
    <property type="protein sequence ID" value="EID80973.1"/>
    <property type="molecule type" value="Genomic_DNA"/>
</dbReference>
<comment type="similarity">
    <text evidence="2">Belongs to the monovalent cation:proton antiporter 2 (CPA2) transporter (TC 2.A.37) family.</text>
</comment>
<reference evidence="11 12" key="1">
    <citation type="journal article" date="2012" name="J. Bacteriol.">
        <title>Draft genome sequence of the nitrophenol-degrading actinomycete Rhodococcus imtechensis RKJ300.</title>
        <authorList>
            <person name="Vikram S."/>
            <person name="Kumar S."/>
            <person name="Subramanian S."/>
            <person name="Raghava G.P."/>
        </authorList>
    </citation>
    <scope>NUCLEOTIDE SEQUENCE [LARGE SCALE GENOMIC DNA]</scope>
    <source>
        <strain evidence="11 12">RKJ300</strain>
    </source>
</reference>
<feature type="transmembrane region" description="Helical" evidence="9">
    <location>
        <begin position="294"/>
        <end position="313"/>
    </location>
</feature>
<feature type="transmembrane region" description="Helical" evidence="9">
    <location>
        <begin position="320"/>
        <end position="341"/>
    </location>
</feature>
<keyword evidence="5 9" id="KW-0812">Transmembrane</keyword>
<dbReference type="Gene3D" id="1.20.1530.20">
    <property type="match status" value="1"/>
</dbReference>
<evidence type="ECO:0000256" key="4">
    <source>
        <dbReference type="ARBA" id="ARBA00022449"/>
    </source>
</evidence>
<dbReference type="Proteomes" id="UP000006447">
    <property type="component" value="Unassembled WGS sequence"/>
</dbReference>
<dbReference type="Pfam" id="PF00999">
    <property type="entry name" value="Na_H_Exchanger"/>
    <property type="match status" value="1"/>
</dbReference>
<feature type="transmembrane region" description="Helical" evidence="9">
    <location>
        <begin position="264"/>
        <end position="282"/>
    </location>
</feature>
<feature type="transmembrane region" description="Helical" evidence="9">
    <location>
        <begin position="174"/>
        <end position="194"/>
    </location>
</feature>
<feature type="transmembrane region" description="Helical" evidence="9">
    <location>
        <begin position="215"/>
        <end position="234"/>
    </location>
</feature>
<feature type="transmembrane region" description="Helical" evidence="9">
    <location>
        <begin position="149"/>
        <end position="168"/>
    </location>
</feature>
<organism evidence="11 12">
    <name type="scientific">Rhodococcus opacus RKJ300 = JCM 13270</name>
    <dbReference type="NCBI Taxonomy" id="1165867"/>
    <lineage>
        <taxon>Bacteria</taxon>
        <taxon>Bacillati</taxon>
        <taxon>Actinomycetota</taxon>
        <taxon>Actinomycetes</taxon>
        <taxon>Mycobacteriales</taxon>
        <taxon>Nocardiaceae</taxon>
        <taxon>Rhodococcus</taxon>
    </lineage>
</organism>
<evidence type="ECO:0000256" key="2">
    <source>
        <dbReference type="ARBA" id="ARBA00005551"/>
    </source>
</evidence>
<dbReference type="PATRIC" id="fig|1165867.3.peg.1116"/>
<evidence type="ECO:0000256" key="8">
    <source>
        <dbReference type="ARBA" id="ARBA00023136"/>
    </source>
</evidence>
<dbReference type="AlphaFoldDB" id="I0WX57"/>
<keyword evidence="8 9" id="KW-0472">Membrane</keyword>
<dbReference type="GO" id="GO:0016020">
    <property type="term" value="C:membrane"/>
    <property type="evidence" value="ECO:0007669"/>
    <property type="project" value="UniProtKB-SubCell"/>
</dbReference>
<dbReference type="PANTHER" id="PTHR43562">
    <property type="entry name" value="NAPA-TYPE SODIUM/HYDROGEN ANTIPORTER"/>
    <property type="match status" value="1"/>
</dbReference>
<evidence type="ECO:0000313" key="11">
    <source>
        <dbReference type="EMBL" id="EID80973.1"/>
    </source>
</evidence>
<comment type="caution">
    <text evidence="11">The sequence shown here is derived from an EMBL/GenBank/DDBJ whole genome shotgun (WGS) entry which is preliminary data.</text>
</comment>
<keyword evidence="4" id="KW-0050">Antiport</keyword>